<name>A0AAV2JQ72_KNICA</name>
<evidence type="ECO:0000313" key="2">
    <source>
        <dbReference type="EMBL" id="CAL1579680.1"/>
    </source>
</evidence>
<dbReference type="AlphaFoldDB" id="A0AAV2JQ72"/>
<reference evidence="2 3" key="1">
    <citation type="submission" date="2024-04" db="EMBL/GenBank/DDBJ databases">
        <authorList>
            <person name="Waldvogel A.-M."/>
            <person name="Schoenle A."/>
        </authorList>
    </citation>
    <scope>NUCLEOTIDE SEQUENCE [LARGE SCALE GENOMIC DNA]</scope>
</reference>
<dbReference type="EMBL" id="OZ035836">
    <property type="protein sequence ID" value="CAL1579680.1"/>
    <property type="molecule type" value="Genomic_DNA"/>
</dbReference>
<feature type="compositionally biased region" description="Basic and acidic residues" evidence="1">
    <location>
        <begin position="77"/>
        <end position="88"/>
    </location>
</feature>
<feature type="compositionally biased region" description="Acidic residues" evidence="1">
    <location>
        <begin position="89"/>
        <end position="111"/>
    </location>
</feature>
<protein>
    <submittedName>
        <fullName evidence="2">Uncharacterized protein</fullName>
    </submittedName>
</protein>
<accession>A0AAV2JQ72</accession>
<proteinExistence type="predicted"/>
<evidence type="ECO:0000313" key="3">
    <source>
        <dbReference type="Proteomes" id="UP001497482"/>
    </source>
</evidence>
<keyword evidence="3" id="KW-1185">Reference proteome</keyword>
<organism evidence="2 3">
    <name type="scientific">Knipowitschia caucasica</name>
    <name type="common">Caucasian dwarf goby</name>
    <name type="synonym">Pomatoschistus caucasicus</name>
    <dbReference type="NCBI Taxonomy" id="637954"/>
    <lineage>
        <taxon>Eukaryota</taxon>
        <taxon>Metazoa</taxon>
        <taxon>Chordata</taxon>
        <taxon>Craniata</taxon>
        <taxon>Vertebrata</taxon>
        <taxon>Euteleostomi</taxon>
        <taxon>Actinopterygii</taxon>
        <taxon>Neopterygii</taxon>
        <taxon>Teleostei</taxon>
        <taxon>Neoteleostei</taxon>
        <taxon>Acanthomorphata</taxon>
        <taxon>Gobiaria</taxon>
        <taxon>Gobiiformes</taxon>
        <taxon>Gobioidei</taxon>
        <taxon>Gobiidae</taxon>
        <taxon>Gobiinae</taxon>
        <taxon>Knipowitschia</taxon>
    </lineage>
</organism>
<feature type="region of interest" description="Disordered" evidence="1">
    <location>
        <begin position="53"/>
        <end position="116"/>
    </location>
</feature>
<feature type="compositionally biased region" description="Acidic residues" evidence="1">
    <location>
        <begin position="228"/>
        <end position="240"/>
    </location>
</feature>
<feature type="compositionally biased region" description="Acidic residues" evidence="1">
    <location>
        <begin position="247"/>
        <end position="256"/>
    </location>
</feature>
<sequence>MTSRLPVQAEAGDDANYVAAQTSPFWAKIWNRHNASMAMREIEPYIFDPESDSELEVHKGQRRKAHTRSIEVTFELDQTKEESPVKYYEDDEISEEEEDDDDDDASSDEDWVPQRKIEVETAEVKGNSSSDEEIVIDKGSSLTLRTGRNSRNVRMELCDIESFIFDPDVKSELEVHNGQQWKDCVSDTDRSIYWVQNGNELRPQYRTTSPHHTGRIEVTFEVDQTKEDYDEEDETSEEEGGTTVAEAGDDDLEDGDSDRHGTGPPKLSPGTFQGTTLFF</sequence>
<evidence type="ECO:0000256" key="1">
    <source>
        <dbReference type="SAM" id="MobiDB-lite"/>
    </source>
</evidence>
<gene>
    <name evidence="2" type="ORF">KC01_LOCUS10681</name>
</gene>
<feature type="region of interest" description="Disordered" evidence="1">
    <location>
        <begin position="204"/>
        <end position="279"/>
    </location>
</feature>
<feature type="compositionally biased region" description="Polar residues" evidence="1">
    <location>
        <begin position="270"/>
        <end position="279"/>
    </location>
</feature>
<dbReference type="Proteomes" id="UP001497482">
    <property type="component" value="Chromosome 14"/>
</dbReference>